<dbReference type="PANTHER" id="PTHR42741:SF3">
    <property type="entry name" value="NITROREDUCTASE FAMILY PROTEIN"/>
    <property type="match status" value="1"/>
</dbReference>
<feature type="domain" description="Nitroreductase" evidence="2">
    <location>
        <begin position="436"/>
        <end position="523"/>
    </location>
</feature>
<dbReference type="PANTHER" id="PTHR42741">
    <property type="entry name" value="NITROREDUCTASE FAMILY PROTEIN"/>
    <property type="match status" value="1"/>
</dbReference>
<evidence type="ECO:0000313" key="4">
    <source>
        <dbReference type="Proteomes" id="UP000319502"/>
    </source>
</evidence>
<dbReference type="EMBL" id="VMNK01000004">
    <property type="protein sequence ID" value="TVO58213.1"/>
    <property type="molecule type" value="Genomic_DNA"/>
</dbReference>
<evidence type="ECO:0000256" key="1">
    <source>
        <dbReference type="SAM" id="MobiDB-lite"/>
    </source>
</evidence>
<evidence type="ECO:0000259" key="2">
    <source>
        <dbReference type="Pfam" id="PF00881"/>
    </source>
</evidence>
<reference evidence="3 4" key="1">
    <citation type="submission" date="2019-07" db="EMBL/GenBank/DDBJ databases">
        <title>The pathways for chlorine oxyanion respiration interact through the shared metabolite chlorate.</title>
        <authorList>
            <person name="Barnum T.P."/>
            <person name="Cheng Y."/>
            <person name="Hill K.A."/>
            <person name="Lucas L.N."/>
            <person name="Carlson H.K."/>
            <person name="Coates J.D."/>
        </authorList>
    </citation>
    <scope>NUCLEOTIDE SEQUENCE [LARGE SCALE GENOMIC DNA]</scope>
    <source>
        <strain evidence="3 4">SFB-3</strain>
    </source>
</reference>
<dbReference type="Gene3D" id="3.40.109.10">
    <property type="entry name" value="NADH Oxidase"/>
    <property type="match status" value="2"/>
</dbReference>
<protein>
    <submittedName>
        <fullName evidence="3">SagB/ThcOx family dehydrogenase</fullName>
    </submittedName>
</protein>
<feature type="region of interest" description="Disordered" evidence="1">
    <location>
        <begin position="298"/>
        <end position="323"/>
    </location>
</feature>
<proteinExistence type="predicted"/>
<accession>A0A557QZ71</accession>
<dbReference type="RefSeq" id="WP_144308688.1">
    <property type="nucleotide sequence ID" value="NZ_VMNK01000004.1"/>
</dbReference>
<dbReference type="AlphaFoldDB" id="A0A557QZ71"/>
<dbReference type="InterPro" id="IPR000415">
    <property type="entry name" value="Nitroreductase-like"/>
</dbReference>
<dbReference type="Pfam" id="PF00881">
    <property type="entry name" value="Nitroreductase"/>
    <property type="match status" value="1"/>
</dbReference>
<comment type="caution">
    <text evidence="3">The sequence shown here is derived from an EMBL/GenBank/DDBJ whole genome shotgun (WGS) entry which is preliminary data.</text>
</comment>
<organism evidence="3 4">
    <name type="scientific">Denitromonas halophila</name>
    <dbReference type="NCBI Taxonomy" id="1629404"/>
    <lineage>
        <taxon>Bacteria</taxon>
        <taxon>Pseudomonadati</taxon>
        <taxon>Pseudomonadota</taxon>
        <taxon>Betaproteobacteria</taxon>
        <taxon>Rhodocyclales</taxon>
        <taxon>Zoogloeaceae</taxon>
        <taxon>Denitromonas</taxon>
    </lineage>
</organism>
<dbReference type="SUPFAM" id="SSF55469">
    <property type="entry name" value="FMN-dependent nitroreductase-like"/>
    <property type="match status" value="2"/>
</dbReference>
<dbReference type="OrthoDB" id="9801593at2"/>
<gene>
    <name evidence="3" type="ORF">FHP91_05725</name>
</gene>
<dbReference type="CDD" id="cd02142">
    <property type="entry name" value="McbC_SagB-like_oxidoreductase"/>
    <property type="match status" value="1"/>
</dbReference>
<dbReference type="GO" id="GO:0016491">
    <property type="term" value="F:oxidoreductase activity"/>
    <property type="evidence" value="ECO:0007669"/>
    <property type="project" value="InterPro"/>
</dbReference>
<dbReference type="InterPro" id="IPR029479">
    <property type="entry name" value="Nitroreductase"/>
</dbReference>
<keyword evidence="4" id="KW-1185">Reference proteome</keyword>
<dbReference type="Proteomes" id="UP000319502">
    <property type="component" value="Unassembled WGS sequence"/>
</dbReference>
<name>A0A557QZ71_9RHOO</name>
<sequence>MTATHTDPLDVVRQYHQRTKHRPDRYAASLGYLDWASQPHPFRRFDGAATLDLPRPALRAAPTYDSLFATVPAAAPLDADTVGRLLLHSLALSAWKQVGPGQSWSLRINPSSGALHPTEGYVISGAVPGLINAPGVFHYAPFSHQLERRATLTEAQWTALTAGLLQPGLLMGLTSIHWREAWKYGERAWRYCQHDVGHAIGAIAFAARTLGWQAQLLDSVIDTDLARLLGTDTQSGPEAEHADCLILLSPAGSSAPTLSADAWQARIPAIAPLGTPNTLSHDHHPWPVIDAVANAAHTPGPTAAAHHAKPHTDTSPDRRHSAEQIIRQRRSAVDMDGRSPLDRASFYRLLARTLPGAFVADALPWAPRISLALMVHRVTDLSPGFYLLVRDPAHDASLRQSLSDQFVWETPEGCPPDLPLFRLIGDDARRAAQAVSCQQAIASDGAFAVGMLAQFDAALAAGGARAYPRLFWETGLIGQVMYLDAEAAGLRGTGIGCFFDDMMHALMGITDTAWQSLYHFTLGGPVEDDRLQTLPPYAHLDSQ</sequence>
<feature type="compositionally biased region" description="Basic and acidic residues" evidence="1">
    <location>
        <begin position="310"/>
        <end position="322"/>
    </location>
</feature>
<evidence type="ECO:0000313" key="3">
    <source>
        <dbReference type="EMBL" id="TVO58213.1"/>
    </source>
</evidence>